<evidence type="ECO:0000256" key="4">
    <source>
        <dbReference type="ARBA" id="ARBA00022771"/>
    </source>
</evidence>
<evidence type="ECO:0000313" key="15">
    <source>
        <dbReference type="Proteomes" id="UP000265120"/>
    </source>
</evidence>
<dbReference type="GO" id="GO:0005634">
    <property type="term" value="C:nucleus"/>
    <property type="evidence" value="ECO:0007669"/>
    <property type="project" value="UniProtKB-SubCell"/>
</dbReference>
<evidence type="ECO:0000256" key="9">
    <source>
        <dbReference type="ARBA" id="ARBA00023242"/>
    </source>
</evidence>
<dbReference type="PROSITE" id="PS51024">
    <property type="entry name" value="ZF_FCS"/>
    <property type="match status" value="1"/>
</dbReference>
<evidence type="ECO:0000256" key="10">
    <source>
        <dbReference type="PROSITE-ProRule" id="PRU00367"/>
    </source>
</evidence>
<accession>A0A3P8X4B9</accession>
<feature type="repeat" description="MBT" evidence="11">
    <location>
        <begin position="105"/>
        <end position="211"/>
    </location>
</feature>
<feature type="compositionally biased region" description="Basic and acidic residues" evidence="12">
    <location>
        <begin position="633"/>
        <end position="654"/>
    </location>
</feature>
<evidence type="ECO:0000256" key="12">
    <source>
        <dbReference type="SAM" id="MobiDB-lite"/>
    </source>
</evidence>
<evidence type="ECO:0000256" key="7">
    <source>
        <dbReference type="ARBA" id="ARBA00023015"/>
    </source>
</evidence>
<dbReference type="SMART" id="SM00561">
    <property type="entry name" value="MBT"/>
    <property type="match status" value="4"/>
</dbReference>
<dbReference type="GeneTree" id="ENSGT00940000153840"/>
<reference evidence="14" key="2">
    <citation type="submission" date="2025-08" db="UniProtKB">
        <authorList>
            <consortium name="Ensembl"/>
        </authorList>
    </citation>
    <scope>IDENTIFICATION</scope>
</reference>
<dbReference type="InterPro" id="IPR012313">
    <property type="entry name" value="Znf_FCS"/>
</dbReference>
<comment type="subcellular location">
    <subcellularLocation>
        <location evidence="1">Nucleus</location>
    </subcellularLocation>
</comment>
<dbReference type="InterPro" id="IPR038603">
    <property type="entry name" value="Znf_FCS_sf"/>
</dbReference>
<dbReference type="GO" id="GO:0006325">
    <property type="term" value="P:chromatin organization"/>
    <property type="evidence" value="ECO:0007669"/>
    <property type="project" value="UniProtKB-KW"/>
</dbReference>
<feature type="region of interest" description="Disordered" evidence="12">
    <location>
        <begin position="607"/>
        <end position="654"/>
    </location>
</feature>
<keyword evidence="4 10" id="KW-0863">Zinc-finger</keyword>
<dbReference type="AlphaFoldDB" id="A0A3P8X4B9"/>
<feature type="repeat" description="MBT" evidence="11">
    <location>
        <begin position="410"/>
        <end position="506"/>
    </location>
</feature>
<dbReference type="InterPro" id="IPR050548">
    <property type="entry name" value="PcG_chromatin_remod_factors"/>
</dbReference>
<dbReference type="Pfam" id="PF02820">
    <property type="entry name" value="MBT"/>
    <property type="match status" value="4"/>
</dbReference>
<keyword evidence="6" id="KW-0156">Chromatin regulator</keyword>
<proteinExistence type="predicted"/>
<feature type="repeat" description="MBT" evidence="11">
    <location>
        <begin position="330"/>
        <end position="402"/>
    </location>
</feature>
<evidence type="ECO:0000256" key="11">
    <source>
        <dbReference type="PROSITE-ProRule" id="PRU00459"/>
    </source>
</evidence>
<feature type="compositionally biased region" description="Acidic residues" evidence="12">
    <location>
        <begin position="612"/>
        <end position="632"/>
    </location>
</feature>
<evidence type="ECO:0000256" key="8">
    <source>
        <dbReference type="ARBA" id="ARBA00023163"/>
    </source>
</evidence>
<dbReference type="STRING" id="244447.ENSCSEP00000031925"/>
<evidence type="ECO:0000256" key="6">
    <source>
        <dbReference type="ARBA" id="ARBA00022853"/>
    </source>
</evidence>
<dbReference type="CDD" id="cd20100">
    <property type="entry name" value="MBT_dSfmbt-like_rpt4"/>
    <property type="match status" value="1"/>
</dbReference>
<keyword evidence="9" id="KW-0539">Nucleus</keyword>
<dbReference type="PROSITE" id="PS51079">
    <property type="entry name" value="MBT"/>
    <property type="match status" value="4"/>
</dbReference>
<evidence type="ECO:0000313" key="14">
    <source>
        <dbReference type="Ensembl" id="ENSCSEP00000031925.1"/>
    </source>
</evidence>
<dbReference type="Pfam" id="PF21319">
    <property type="entry name" value="zf-FCS_1"/>
    <property type="match status" value="1"/>
</dbReference>
<evidence type="ECO:0000256" key="1">
    <source>
        <dbReference type="ARBA" id="ARBA00004123"/>
    </source>
</evidence>
<dbReference type="Proteomes" id="UP000265120">
    <property type="component" value="Chromosome 8"/>
</dbReference>
<keyword evidence="2" id="KW-0479">Metal-binding</keyword>
<dbReference type="PANTHER" id="PTHR12247:SF64">
    <property type="entry name" value="LETHAL(3)MALIGNANT BRAIN TUMOR-LIKE PROTEIN 2"/>
    <property type="match status" value="1"/>
</dbReference>
<dbReference type="InParanoid" id="A0A3P8X4B9"/>
<dbReference type="Ensembl" id="ENSCSET00000032336.1">
    <property type="protein sequence ID" value="ENSCSEP00000031925.1"/>
    <property type="gene ID" value="ENSCSEG00000020478.1"/>
</dbReference>
<dbReference type="PANTHER" id="PTHR12247">
    <property type="entry name" value="POLYCOMB GROUP PROTEIN"/>
    <property type="match status" value="1"/>
</dbReference>
<dbReference type="InterPro" id="IPR004092">
    <property type="entry name" value="Mbt"/>
</dbReference>
<keyword evidence="7" id="KW-0805">Transcription regulation</keyword>
<feature type="domain" description="FCS-type" evidence="13">
    <location>
        <begin position="26"/>
        <end position="61"/>
    </location>
</feature>
<feature type="repeat" description="MBT" evidence="11">
    <location>
        <begin position="212"/>
        <end position="318"/>
    </location>
</feature>
<evidence type="ECO:0000256" key="3">
    <source>
        <dbReference type="ARBA" id="ARBA00022737"/>
    </source>
</evidence>
<dbReference type="SUPFAM" id="SSF63748">
    <property type="entry name" value="Tudor/PWWP/MBT"/>
    <property type="match status" value="4"/>
</dbReference>
<evidence type="ECO:0000256" key="2">
    <source>
        <dbReference type="ARBA" id="ARBA00022723"/>
    </source>
</evidence>
<dbReference type="GO" id="GO:0042393">
    <property type="term" value="F:histone binding"/>
    <property type="evidence" value="ECO:0007669"/>
    <property type="project" value="TreeGrafter"/>
</dbReference>
<evidence type="ECO:0000256" key="5">
    <source>
        <dbReference type="ARBA" id="ARBA00022833"/>
    </source>
</evidence>
<evidence type="ECO:0000259" key="13">
    <source>
        <dbReference type="PROSITE" id="PS51024"/>
    </source>
</evidence>
<dbReference type="OMA" id="QVNYPGP"/>
<reference evidence="14 15" key="1">
    <citation type="journal article" date="2014" name="Nat. Genet.">
        <title>Whole-genome sequence of a flatfish provides insights into ZW sex chromosome evolution and adaptation to a benthic lifestyle.</title>
        <authorList>
            <person name="Chen S."/>
            <person name="Zhang G."/>
            <person name="Shao C."/>
            <person name="Huang Q."/>
            <person name="Liu G."/>
            <person name="Zhang P."/>
            <person name="Song W."/>
            <person name="An N."/>
            <person name="Chalopin D."/>
            <person name="Volff J.N."/>
            <person name="Hong Y."/>
            <person name="Li Q."/>
            <person name="Sha Z."/>
            <person name="Zhou H."/>
            <person name="Xie M."/>
            <person name="Yu Q."/>
            <person name="Liu Y."/>
            <person name="Xiang H."/>
            <person name="Wang N."/>
            <person name="Wu K."/>
            <person name="Yang C."/>
            <person name="Zhou Q."/>
            <person name="Liao X."/>
            <person name="Yang L."/>
            <person name="Hu Q."/>
            <person name="Zhang J."/>
            <person name="Meng L."/>
            <person name="Jin L."/>
            <person name="Tian Y."/>
            <person name="Lian J."/>
            <person name="Yang J."/>
            <person name="Miao G."/>
            <person name="Liu S."/>
            <person name="Liang Z."/>
            <person name="Yan F."/>
            <person name="Li Y."/>
            <person name="Sun B."/>
            <person name="Zhang H."/>
            <person name="Zhang J."/>
            <person name="Zhu Y."/>
            <person name="Du M."/>
            <person name="Zhao Y."/>
            <person name="Schartl M."/>
            <person name="Tang Q."/>
            <person name="Wang J."/>
        </authorList>
    </citation>
    <scope>NUCLEOTIDE SEQUENCE</scope>
</reference>
<keyword evidence="8" id="KW-0804">Transcription</keyword>
<dbReference type="Gene3D" id="2.30.30.140">
    <property type="match status" value="4"/>
</dbReference>
<keyword evidence="5" id="KW-0862">Zinc</keyword>
<dbReference type="Gene3D" id="3.30.60.160">
    <property type="match status" value="1"/>
</dbReference>
<keyword evidence="3" id="KW-0677">Repeat</keyword>
<dbReference type="GO" id="GO:0008270">
    <property type="term" value="F:zinc ion binding"/>
    <property type="evidence" value="ECO:0007669"/>
    <property type="project" value="UniProtKB-KW"/>
</dbReference>
<protein>
    <submittedName>
        <fullName evidence="14">L3MBTL histone methyl-lysine binding protein 2</fullName>
    </submittedName>
</protein>
<sequence>TEDTSFNRSLFFCKGFGLNGVFQEGKGNEFESVVCEMCGTTGTFNTFFSKTKRFCSLSCSRSYSSNSKKSSILARLKVIKNCIKKVMNKAPSTPNTFSQAGSSEFDWGSYLEKENSLAVPVSCFRHVSLDECSHWDDVTVGMKVEVLNTNAVLPSKVFWIATVIQIAGYKALLRYEGFEDDSSHDFWSCLISGELKPIGWSAMTSKLLVPPHDWKEYLMKKLVGSSTLPVDFYLKLAESMKTPFKLGMQVEVVDPKHVSQTRVAIVDTIIGGRLQLLYLNRGDSSSEVETSDFWCHMLSPLLHPVGWSTKVGHTIKDTVGKVVFMEGGFFKEGMKLEVIDPLNLGNICVASVQKVLLDGYLMIGIDTTTSASSSDWFCYHASSHAIFPAGFCKKNDITLTVPAGYDSQTFSWETYLKENRAEAAPARLFNTDYPGHGFAANMKLEAVDLMEPRLVCVATVKRCVGRLLLIHFDGWEDEFDQWFDHQSPDIYPVGWCDLVGYQLQPPPGLGKKCSDVQRNRKVSGQNEKQGCCYYPSFVVKIKLLSVFVVFSVCVKVEEMETEIAIEPPKSPVQVYPGVVKKEEVERSTSEEHEKFEEDCSSNVVCVKKNPEEAEEPEEQAPWEEQSENDEDMDHQVLDQRVHEESCSEQQRLEE</sequence>
<dbReference type="GO" id="GO:0003682">
    <property type="term" value="F:chromatin binding"/>
    <property type="evidence" value="ECO:0007669"/>
    <property type="project" value="TreeGrafter"/>
</dbReference>
<name>A0A3P8X4B9_CYNSE</name>
<organism evidence="14 15">
    <name type="scientific">Cynoglossus semilaevis</name>
    <name type="common">Tongue sole</name>
    <dbReference type="NCBI Taxonomy" id="244447"/>
    <lineage>
        <taxon>Eukaryota</taxon>
        <taxon>Metazoa</taxon>
        <taxon>Chordata</taxon>
        <taxon>Craniata</taxon>
        <taxon>Vertebrata</taxon>
        <taxon>Euteleostomi</taxon>
        <taxon>Actinopterygii</taxon>
        <taxon>Neopterygii</taxon>
        <taxon>Teleostei</taxon>
        <taxon>Neoteleostei</taxon>
        <taxon>Acanthomorphata</taxon>
        <taxon>Carangaria</taxon>
        <taxon>Pleuronectiformes</taxon>
        <taxon>Pleuronectoidei</taxon>
        <taxon>Cynoglossidae</taxon>
        <taxon>Cynoglossinae</taxon>
        <taxon>Cynoglossus</taxon>
    </lineage>
</organism>
<reference evidence="14" key="3">
    <citation type="submission" date="2025-09" db="UniProtKB">
        <authorList>
            <consortium name="Ensembl"/>
        </authorList>
    </citation>
    <scope>IDENTIFICATION</scope>
</reference>
<dbReference type="GO" id="GO:0045892">
    <property type="term" value="P:negative regulation of DNA-templated transcription"/>
    <property type="evidence" value="ECO:0007669"/>
    <property type="project" value="TreeGrafter"/>
</dbReference>
<keyword evidence="15" id="KW-1185">Reference proteome</keyword>